<dbReference type="GeneID" id="95686444"/>
<proteinExistence type="predicted"/>
<dbReference type="AlphaFoldDB" id="A0A4Y8QYV0"/>
<dbReference type="Proteomes" id="UP000298003">
    <property type="component" value="Unassembled WGS sequence"/>
</dbReference>
<protein>
    <submittedName>
        <fullName evidence="1">Uncharacterized protein</fullName>
    </submittedName>
</protein>
<accession>A0A4Y8QYV0</accession>
<name>A0A4Y8QYV0_9MICO</name>
<reference evidence="1 2" key="1">
    <citation type="submission" date="2019-03" db="EMBL/GenBank/DDBJ databases">
        <title>Cellulosimicrobium funkei JCM14302 Assembly.</title>
        <authorList>
            <person name="Dou T."/>
        </authorList>
    </citation>
    <scope>NUCLEOTIDE SEQUENCE [LARGE SCALE GENOMIC DNA]</scope>
    <source>
        <strain evidence="1 2">JCM 14302</strain>
    </source>
</reference>
<evidence type="ECO:0000313" key="2">
    <source>
        <dbReference type="Proteomes" id="UP000298003"/>
    </source>
</evidence>
<comment type="caution">
    <text evidence="1">The sequence shown here is derived from an EMBL/GenBank/DDBJ whole genome shotgun (WGS) entry which is preliminary data.</text>
</comment>
<dbReference type="RefSeq" id="WP_128957765.1">
    <property type="nucleotide sequence ID" value="NZ_SOZH01000012.1"/>
</dbReference>
<sequence>MATRRARDAAPERRDWSDAVHTIAQPLPLTRHRVVRHHKIHGAPWPAHLIEDPRTARVTLYIEGRKVSDYADVDAAMADVLARATTAHTH</sequence>
<organism evidence="1 2">
    <name type="scientific">Cellulosimicrobium funkei</name>
    <dbReference type="NCBI Taxonomy" id="264251"/>
    <lineage>
        <taxon>Bacteria</taxon>
        <taxon>Bacillati</taxon>
        <taxon>Actinomycetota</taxon>
        <taxon>Actinomycetes</taxon>
        <taxon>Micrococcales</taxon>
        <taxon>Promicromonosporaceae</taxon>
        <taxon>Cellulosimicrobium</taxon>
    </lineage>
</organism>
<dbReference type="EMBL" id="SOZH01000012">
    <property type="protein sequence ID" value="TFF04404.1"/>
    <property type="molecule type" value="Genomic_DNA"/>
</dbReference>
<evidence type="ECO:0000313" key="1">
    <source>
        <dbReference type="EMBL" id="TFF04404.1"/>
    </source>
</evidence>
<gene>
    <name evidence="1" type="ORF">E1O70_18330</name>
</gene>
<keyword evidence="2" id="KW-1185">Reference proteome</keyword>